<keyword evidence="2" id="KW-1185">Reference proteome</keyword>
<organism evidence="1 2">
    <name type="scientific">Dictyocaulus viviparus</name>
    <name type="common">Bovine lungworm</name>
    <dbReference type="NCBI Taxonomy" id="29172"/>
    <lineage>
        <taxon>Eukaryota</taxon>
        <taxon>Metazoa</taxon>
        <taxon>Ecdysozoa</taxon>
        <taxon>Nematoda</taxon>
        <taxon>Chromadorea</taxon>
        <taxon>Rhabditida</taxon>
        <taxon>Rhabditina</taxon>
        <taxon>Rhabditomorpha</taxon>
        <taxon>Strongyloidea</taxon>
        <taxon>Metastrongylidae</taxon>
        <taxon>Dictyocaulus</taxon>
    </lineage>
</organism>
<evidence type="ECO:0000313" key="1">
    <source>
        <dbReference type="EMBL" id="KJH50479.1"/>
    </source>
</evidence>
<proteinExistence type="predicted"/>
<name>A0A0D8Y384_DICVI</name>
<gene>
    <name evidence="1" type="ORF">DICVIV_03329</name>
</gene>
<accession>A0A0D8Y384</accession>
<reference evidence="2" key="2">
    <citation type="journal article" date="2016" name="Sci. Rep.">
        <title>Dictyocaulus viviparus genome, variome and transcriptome elucidate lungworm biology and support future intervention.</title>
        <authorList>
            <person name="McNulty S.N."/>
            <person name="Strube C."/>
            <person name="Rosa B.A."/>
            <person name="Martin J.C."/>
            <person name="Tyagi R."/>
            <person name="Choi Y.J."/>
            <person name="Wang Q."/>
            <person name="Hallsworth Pepin K."/>
            <person name="Zhang X."/>
            <person name="Ozersky P."/>
            <person name="Wilson R.K."/>
            <person name="Sternberg P.W."/>
            <person name="Gasser R.B."/>
            <person name="Mitreva M."/>
        </authorList>
    </citation>
    <scope>NUCLEOTIDE SEQUENCE [LARGE SCALE GENOMIC DNA]</scope>
    <source>
        <strain evidence="2">HannoverDv2000</strain>
    </source>
</reference>
<reference evidence="1 2" key="1">
    <citation type="submission" date="2013-11" db="EMBL/GenBank/DDBJ databases">
        <title>Draft genome of the bovine lungworm Dictyocaulus viviparus.</title>
        <authorList>
            <person name="Mitreva M."/>
        </authorList>
    </citation>
    <scope>NUCLEOTIDE SEQUENCE [LARGE SCALE GENOMIC DNA]</scope>
    <source>
        <strain evidence="1 2">HannoverDv2000</strain>
    </source>
</reference>
<protein>
    <submittedName>
        <fullName evidence="1">Uncharacterized protein</fullName>
    </submittedName>
</protein>
<sequence length="63" mass="7314">MVKNQGPLSYEPTKSNYKLNLEKFCQQLDNLMGADQENTPMMFNSKDIILRHDNTGSLFKFND</sequence>
<evidence type="ECO:0000313" key="2">
    <source>
        <dbReference type="Proteomes" id="UP000053766"/>
    </source>
</evidence>
<dbReference type="Proteomes" id="UP000053766">
    <property type="component" value="Unassembled WGS sequence"/>
</dbReference>
<dbReference type="AlphaFoldDB" id="A0A0D8Y384"/>
<dbReference type="EMBL" id="KN716204">
    <property type="protein sequence ID" value="KJH50479.1"/>
    <property type="molecule type" value="Genomic_DNA"/>
</dbReference>